<sequence length="161" mass="17945">MQIQEHAISNTPALLDDEEVLNWASRILFSRLKRQGKVTNPASAVDFLRSKLSAREREVFAVIYLSNSNEIIEYKELFFGTINAASVYPREVVKDVLKSNAANVILAHNHPSGSCDISDADRYITKKLIDALALIDVQILDHIVIGDSYASFAERGIINTL</sequence>
<name>A0A8I2KMJ7_9GAMM</name>
<feature type="domain" description="MPN" evidence="6">
    <location>
        <begin position="37"/>
        <end position="158"/>
    </location>
</feature>
<dbReference type="AlphaFoldDB" id="A0A8I2KMJ7"/>
<dbReference type="InterPro" id="IPR025657">
    <property type="entry name" value="RadC_JAB"/>
</dbReference>
<gene>
    <name evidence="7" type="primary">radC</name>
    <name evidence="7" type="ORF">F9Y85_19000</name>
    <name evidence="8" type="ORF">R5H13_03010</name>
</gene>
<evidence type="ECO:0000256" key="2">
    <source>
        <dbReference type="ARBA" id="ARBA00022723"/>
    </source>
</evidence>
<dbReference type="Proteomes" id="UP000646877">
    <property type="component" value="Unassembled WGS sequence"/>
</dbReference>
<evidence type="ECO:0000313" key="8">
    <source>
        <dbReference type="EMBL" id="WOX29259.1"/>
    </source>
</evidence>
<evidence type="ECO:0000313" key="10">
    <source>
        <dbReference type="Proteomes" id="UP001304419"/>
    </source>
</evidence>
<dbReference type="PROSITE" id="PS50249">
    <property type="entry name" value="MPN"/>
    <property type="match status" value="1"/>
</dbReference>
<keyword evidence="3" id="KW-0378">Hydrolase</keyword>
<dbReference type="InterPro" id="IPR037518">
    <property type="entry name" value="MPN"/>
</dbReference>
<dbReference type="GO" id="GO:0006508">
    <property type="term" value="P:proteolysis"/>
    <property type="evidence" value="ECO:0007669"/>
    <property type="project" value="UniProtKB-KW"/>
</dbReference>
<evidence type="ECO:0000256" key="4">
    <source>
        <dbReference type="ARBA" id="ARBA00022833"/>
    </source>
</evidence>
<dbReference type="Gene3D" id="3.40.140.10">
    <property type="entry name" value="Cytidine Deaminase, domain 2"/>
    <property type="match status" value="1"/>
</dbReference>
<reference evidence="7" key="1">
    <citation type="submission" date="2019-10" db="EMBL/GenBank/DDBJ databases">
        <authorList>
            <person name="Paulsen S."/>
        </authorList>
    </citation>
    <scope>NUCLEOTIDE SEQUENCE</scope>
    <source>
        <strain evidence="7">LMG 19692</strain>
    </source>
</reference>
<dbReference type="PANTHER" id="PTHR30471:SF3">
    <property type="entry name" value="UPF0758 PROTEIN YEES-RELATED"/>
    <property type="match status" value="1"/>
</dbReference>
<dbReference type="NCBIfam" id="TIGR00608">
    <property type="entry name" value="radc"/>
    <property type="match status" value="1"/>
</dbReference>
<dbReference type="InterPro" id="IPR020891">
    <property type="entry name" value="UPF0758_CS"/>
</dbReference>
<accession>A0A8I2KMJ7</accession>
<evidence type="ECO:0000313" key="7">
    <source>
        <dbReference type="EMBL" id="NLR23360.1"/>
    </source>
</evidence>
<dbReference type="GO" id="GO:0008237">
    <property type="term" value="F:metallopeptidase activity"/>
    <property type="evidence" value="ECO:0007669"/>
    <property type="project" value="UniProtKB-KW"/>
</dbReference>
<dbReference type="EMBL" id="WEIA01000015">
    <property type="protein sequence ID" value="NLR23360.1"/>
    <property type="molecule type" value="Genomic_DNA"/>
</dbReference>
<dbReference type="PROSITE" id="PS01302">
    <property type="entry name" value="UPF0758"/>
    <property type="match status" value="1"/>
</dbReference>
<dbReference type="InterPro" id="IPR001405">
    <property type="entry name" value="UPF0758"/>
</dbReference>
<keyword evidence="10" id="KW-1185">Reference proteome</keyword>
<dbReference type="PANTHER" id="PTHR30471">
    <property type="entry name" value="DNA REPAIR PROTEIN RADC"/>
    <property type="match status" value="1"/>
</dbReference>
<dbReference type="RefSeq" id="WP_193522354.1">
    <property type="nucleotide sequence ID" value="NZ_CBCSDF010000019.1"/>
</dbReference>
<keyword evidence="5" id="KW-0482">Metalloprotease</keyword>
<dbReference type="EMBL" id="CP137578">
    <property type="protein sequence ID" value="WOX29259.1"/>
    <property type="molecule type" value="Genomic_DNA"/>
</dbReference>
<evidence type="ECO:0000256" key="1">
    <source>
        <dbReference type="ARBA" id="ARBA00022670"/>
    </source>
</evidence>
<dbReference type="GO" id="GO:0046872">
    <property type="term" value="F:metal ion binding"/>
    <property type="evidence" value="ECO:0007669"/>
    <property type="project" value="UniProtKB-KW"/>
</dbReference>
<dbReference type="CDD" id="cd08071">
    <property type="entry name" value="MPN_DUF2466"/>
    <property type="match status" value="1"/>
</dbReference>
<evidence type="ECO:0000259" key="6">
    <source>
        <dbReference type="PROSITE" id="PS50249"/>
    </source>
</evidence>
<protein>
    <submittedName>
        <fullName evidence="7">DNA repair protein RadC</fullName>
    </submittedName>
</protein>
<keyword evidence="4" id="KW-0862">Zinc</keyword>
<reference evidence="8 10" key="2">
    <citation type="submission" date="2023-10" db="EMBL/GenBank/DDBJ databases">
        <title>To unveil natural product biosynthetic capacity in Pseudoalteromonas.</title>
        <authorList>
            <person name="Wang J."/>
        </authorList>
    </citation>
    <scope>NUCLEOTIDE SEQUENCE [LARGE SCALE GENOMIC DNA]</scope>
    <source>
        <strain evidence="8 10">DSM 15914</strain>
    </source>
</reference>
<evidence type="ECO:0000256" key="3">
    <source>
        <dbReference type="ARBA" id="ARBA00022801"/>
    </source>
</evidence>
<evidence type="ECO:0000256" key="5">
    <source>
        <dbReference type="ARBA" id="ARBA00023049"/>
    </source>
</evidence>
<proteinExistence type="predicted"/>
<keyword evidence="2" id="KW-0479">Metal-binding</keyword>
<organism evidence="7 9">
    <name type="scientific">Pseudoalteromonas maricaloris</name>
    <dbReference type="NCBI Taxonomy" id="184924"/>
    <lineage>
        <taxon>Bacteria</taxon>
        <taxon>Pseudomonadati</taxon>
        <taxon>Pseudomonadota</taxon>
        <taxon>Gammaproteobacteria</taxon>
        <taxon>Alteromonadales</taxon>
        <taxon>Pseudoalteromonadaceae</taxon>
        <taxon>Pseudoalteromonas</taxon>
    </lineage>
</organism>
<dbReference type="Pfam" id="PF04002">
    <property type="entry name" value="RadC"/>
    <property type="match status" value="1"/>
</dbReference>
<evidence type="ECO:0000313" key="9">
    <source>
        <dbReference type="Proteomes" id="UP000646877"/>
    </source>
</evidence>
<keyword evidence="1" id="KW-0645">Protease</keyword>
<dbReference type="Proteomes" id="UP001304419">
    <property type="component" value="Chromosome 1"/>
</dbReference>